<dbReference type="PANTHER" id="PTHR43646">
    <property type="entry name" value="GLYCOSYLTRANSFERASE"/>
    <property type="match status" value="1"/>
</dbReference>
<dbReference type="PANTHER" id="PTHR43646:SF2">
    <property type="entry name" value="GLYCOSYLTRANSFERASE 2-LIKE DOMAIN-CONTAINING PROTEIN"/>
    <property type="match status" value="1"/>
</dbReference>
<dbReference type="CDD" id="cd02525">
    <property type="entry name" value="Succinoglycan_BP_ExoA"/>
    <property type="match status" value="1"/>
</dbReference>
<reference evidence="10 11" key="1">
    <citation type="submission" date="2020-02" db="EMBL/GenBank/DDBJ databases">
        <title>Pseudoroseicyclus tamarix, sp. nov., isolated from offshore sediment of a Tamarix chinensis forest.</title>
        <authorList>
            <person name="Gai Y."/>
        </authorList>
    </citation>
    <scope>NUCLEOTIDE SEQUENCE [LARGE SCALE GENOMIC DNA]</scope>
    <source>
        <strain evidence="10 11">CLL3-39</strain>
    </source>
</reference>
<dbReference type="AlphaFoldDB" id="A0A6B2JIV6"/>
<sequence>MPFETTRTNAAQTSGAKTILYLTYNLNDAAAWRRVRMLREGGAEVFVAGFARTDDPLPEDAIVLGRTKNGRLGARISTVISARLRLMRALKGLPRPDAIMARNLEVLALASPLARKFSEDGAGHVPLSYEVLDIHRMMLGDGAKSRALRSVERRLCRNVDRLVLSSEAFHREYFEKYGQCSAPTLIVENKSLAPPPEPRENPRPKLEPGSPIRIGWNGILRCKRSLALLDAATRQSPGRYRVVMRGRPALDEIPHFHDVVAANPDLSFDGPYDYPADLPRIYGDIDVAWLIDRYEAGGNSEWLLPNRLYEAGQHHVPGIVHAGSEVERVTSELGVGLVVKDDTGEAVHDALEQITETRVAELRAAYAKVPADRWTCHRADCEVLVAGVTGEAFDVAPKELAKVERVLESGGVLVVIPALNEEAHLGDVIDSIVPFLRRCGESGREARVVVADGGSEDGTQDVVLRKAGAMPGSISLLDNPKKLQSAGINLACETYGEGMSWLIRLDAHARYPDDYCDILLEEAQRQQAESIVVSMEATGTGFLQRAIAMAQNSPLGNGGAAHRNSPSGKFVDHGHHALMQMAGFRRAGGYDETFSHNEDAELDLRLASIGAQIWLTARTGLQYLPRDGAASLMRQYYNFGRGRARTMYKHGSRPRLRQLIMIALAPSVALALFAPWLPILAIFLVVWMTGCLLGGLALALSRRSLLGLAAGPLAGMMHLAWSAGFWRQMVLNLTSGQPYKLPARPKEAAPLTPERVAVGICTFRRDQLLETLESLEDQRGLDGVPLTLIVSDNDRSDSARAMVERFGAMSRHEVIYLHAPAENISVARNAILRQARAEGIEVLAFIDDDEIASRNWVSQLLRQLQADDAEIVVGPVQALYPSTAPAWMRQRRVHDTRPELDANGRPIAGHSCNVMIRLAAAPFDGLRFDPALGATGGEDTAFFEQARRNGARFVMQPAAMVTETVPPTRMSLRWLLLRRYRMGHTHAQLHFCASAMSRAENLPLALAKFGYCMCLAVVLAPLPGPRNDNLIRGALHLGAISSMLGFRQVILYGSAEKSSA</sequence>
<feature type="transmembrane region" description="Helical" evidence="7">
    <location>
        <begin position="705"/>
        <end position="726"/>
    </location>
</feature>
<dbReference type="Gene3D" id="3.90.550.10">
    <property type="entry name" value="Spore Coat Polysaccharide Biosynthesis Protein SpsA, Chain A"/>
    <property type="match status" value="2"/>
</dbReference>
<dbReference type="InterPro" id="IPR001173">
    <property type="entry name" value="Glyco_trans_2-like"/>
</dbReference>
<gene>
    <name evidence="10" type="ORF">GZA08_10230</name>
</gene>
<keyword evidence="7" id="KW-1133">Transmembrane helix</keyword>
<evidence type="ECO:0000256" key="3">
    <source>
        <dbReference type="ARBA" id="ARBA00022676"/>
    </source>
</evidence>
<feature type="domain" description="Glycosyltransferase 2-like" evidence="8">
    <location>
        <begin position="758"/>
        <end position="907"/>
    </location>
</feature>
<proteinExistence type="predicted"/>
<keyword evidence="5 7" id="KW-0472">Membrane</keyword>
<evidence type="ECO:0000256" key="4">
    <source>
        <dbReference type="ARBA" id="ARBA00022679"/>
    </source>
</evidence>
<feature type="transmembrane region" description="Helical" evidence="7">
    <location>
        <begin position="679"/>
        <end position="698"/>
    </location>
</feature>
<dbReference type="Pfam" id="PF13579">
    <property type="entry name" value="Glyco_trans_4_4"/>
    <property type="match status" value="1"/>
</dbReference>
<dbReference type="InterPro" id="IPR028098">
    <property type="entry name" value="Glyco_trans_4-like_N"/>
</dbReference>
<evidence type="ECO:0000256" key="1">
    <source>
        <dbReference type="ARBA" id="ARBA00004236"/>
    </source>
</evidence>
<dbReference type="EMBL" id="JAAGAB010000002">
    <property type="protein sequence ID" value="NDV01341.1"/>
    <property type="molecule type" value="Genomic_DNA"/>
</dbReference>
<feature type="compositionally biased region" description="Basic and acidic residues" evidence="6">
    <location>
        <begin position="197"/>
        <end position="206"/>
    </location>
</feature>
<dbReference type="Gene3D" id="3.40.50.2000">
    <property type="entry name" value="Glycogen Phosphorylase B"/>
    <property type="match status" value="1"/>
</dbReference>
<keyword evidence="4 10" id="KW-0808">Transferase</keyword>
<dbReference type="SUPFAM" id="SSF53756">
    <property type="entry name" value="UDP-Glycosyltransferase/glycogen phosphorylase"/>
    <property type="match status" value="1"/>
</dbReference>
<dbReference type="InterPro" id="IPR029044">
    <property type="entry name" value="Nucleotide-diphossugar_trans"/>
</dbReference>
<keyword evidence="2" id="KW-1003">Cell membrane</keyword>
<protein>
    <submittedName>
        <fullName evidence="10">Glycosyltransferase</fullName>
    </submittedName>
</protein>
<dbReference type="RefSeq" id="WP_163893037.1">
    <property type="nucleotide sequence ID" value="NZ_JAAFYS010000002.1"/>
</dbReference>
<comment type="subcellular location">
    <subcellularLocation>
        <location evidence="1">Cell membrane</location>
    </subcellularLocation>
</comment>
<dbReference type="Pfam" id="PF00535">
    <property type="entry name" value="Glycos_transf_2"/>
    <property type="match status" value="2"/>
</dbReference>
<evidence type="ECO:0000259" key="8">
    <source>
        <dbReference type="Pfam" id="PF00535"/>
    </source>
</evidence>
<evidence type="ECO:0000256" key="6">
    <source>
        <dbReference type="SAM" id="MobiDB-lite"/>
    </source>
</evidence>
<organism evidence="10 11">
    <name type="scientific">Pseudoroseicyclus tamaricis</name>
    <dbReference type="NCBI Taxonomy" id="2705421"/>
    <lineage>
        <taxon>Bacteria</taxon>
        <taxon>Pseudomonadati</taxon>
        <taxon>Pseudomonadota</taxon>
        <taxon>Alphaproteobacteria</taxon>
        <taxon>Rhodobacterales</taxon>
        <taxon>Paracoccaceae</taxon>
        <taxon>Pseudoroseicyclus</taxon>
    </lineage>
</organism>
<dbReference type="GO" id="GO:0016757">
    <property type="term" value="F:glycosyltransferase activity"/>
    <property type="evidence" value="ECO:0007669"/>
    <property type="project" value="UniProtKB-KW"/>
</dbReference>
<feature type="domain" description="Glycosyltransferase 2-like" evidence="8">
    <location>
        <begin position="414"/>
        <end position="582"/>
    </location>
</feature>
<dbReference type="Proteomes" id="UP000474757">
    <property type="component" value="Unassembled WGS sequence"/>
</dbReference>
<keyword evidence="11" id="KW-1185">Reference proteome</keyword>
<evidence type="ECO:0000313" key="11">
    <source>
        <dbReference type="Proteomes" id="UP000474757"/>
    </source>
</evidence>
<keyword evidence="3" id="KW-0328">Glycosyltransferase</keyword>
<keyword evidence="7" id="KW-0812">Transmembrane</keyword>
<dbReference type="SUPFAM" id="SSF53448">
    <property type="entry name" value="Nucleotide-diphospho-sugar transferases"/>
    <property type="match status" value="2"/>
</dbReference>
<evidence type="ECO:0000313" key="10">
    <source>
        <dbReference type="EMBL" id="NDV01341.1"/>
    </source>
</evidence>
<evidence type="ECO:0000256" key="5">
    <source>
        <dbReference type="ARBA" id="ARBA00023136"/>
    </source>
</evidence>
<evidence type="ECO:0000256" key="7">
    <source>
        <dbReference type="SAM" id="Phobius"/>
    </source>
</evidence>
<evidence type="ECO:0000256" key="2">
    <source>
        <dbReference type="ARBA" id="ARBA00022475"/>
    </source>
</evidence>
<evidence type="ECO:0000259" key="9">
    <source>
        <dbReference type="Pfam" id="PF13579"/>
    </source>
</evidence>
<feature type="region of interest" description="Disordered" evidence="6">
    <location>
        <begin position="189"/>
        <end position="209"/>
    </location>
</feature>
<comment type="caution">
    <text evidence="10">The sequence shown here is derived from an EMBL/GenBank/DDBJ whole genome shotgun (WGS) entry which is preliminary data.</text>
</comment>
<accession>A0A6B2JIV6</accession>
<dbReference type="GO" id="GO:0005886">
    <property type="term" value="C:plasma membrane"/>
    <property type="evidence" value="ECO:0007669"/>
    <property type="project" value="UniProtKB-SubCell"/>
</dbReference>
<feature type="domain" description="Glycosyltransferase subfamily 4-like N-terminal" evidence="9">
    <location>
        <begin position="35"/>
        <end position="177"/>
    </location>
</feature>
<name>A0A6B2JIV6_9RHOB</name>